<keyword evidence="2" id="KW-1133">Transmembrane helix</keyword>
<dbReference type="AlphaFoldDB" id="A0A1Y2FU58"/>
<feature type="compositionally biased region" description="Basic residues" evidence="1">
    <location>
        <begin position="277"/>
        <end position="288"/>
    </location>
</feature>
<evidence type="ECO:0000313" key="4">
    <source>
        <dbReference type="Proteomes" id="UP000193685"/>
    </source>
</evidence>
<dbReference type="OrthoDB" id="5562676at2759"/>
<name>A0A1Y2FU58_PROLT</name>
<accession>A0A1Y2FU58</accession>
<dbReference type="InterPro" id="IPR018786">
    <property type="entry name" value="Mit_KHE1"/>
</dbReference>
<dbReference type="PANTHER" id="PTHR28062">
    <property type="entry name" value="K+-H+ EXCHANGE-LIKE PROTEIN"/>
    <property type="match status" value="1"/>
</dbReference>
<feature type="transmembrane region" description="Helical" evidence="2">
    <location>
        <begin position="134"/>
        <end position="162"/>
    </location>
</feature>
<dbReference type="EMBL" id="MCFI01000002">
    <property type="protein sequence ID" value="ORY86834.1"/>
    <property type="molecule type" value="Genomic_DNA"/>
</dbReference>
<dbReference type="GeneID" id="63785123"/>
<gene>
    <name evidence="3" type="ORF">BCR37DRAFT_376082</name>
</gene>
<dbReference type="GO" id="GO:0005743">
    <property type="term" value="C:mitochondrial inner membrane"/>
    <property type="evidence" value="ECO:0007669"/>
    <property type="project" value="TreeGrafter"/>
</dbReference>
<dbReference type="Pfam" id="PF10173">
    <property type="entry name" value="Mit_KHE1"/>
    <property type="match status" value="1"/>
</dbReference>
<organism evidence="3 4">
    <name type="scientific">Protomyces lactucae-debilis</name>
    <dbReference type="NCBI Taxonomy" id="2754530"/>
    <lineage>
        <taxon>Eukaryota</taxon>
        <taxon>Fungi</taxon>
        <taxon>Dikarya</taxon>
        <taxon>Ascomycota</taxon>
        <taxon>Taphrinomycotina</taxon>
        <taxon>Taphrinomycetes</taxon>
        <taxon>Taphrinales</taxon>
        <taxon>Protomycetaceae</taxon>
        <taxon>Protomyces</taxon>
    </lineage>
</organism>
<protein>
    <submittedName>
        <fullName evidence="3">Mitochondrial K+-H+ exchange-related-domain-containing protein</fullName>
    </submittedName>
</protein>
<evidence type="ECO:0000313" key="3">
    <source>
        <dbReference type="EMBL" id="ORY86834.1"/>
    </source>
</evidence>
<keyword evidence="4" id="KW-1185">Reference proteome</keyword>
<dbReference type="PANTHER" id="PTHR28062:SF1">
    <property type="entry name" value="TRANSMEMBRANE PROTEIN"/>
    <property type="match status" value="1"/>
</dbReference>
<dbReference type="Proteomes" id="UP000193685">
    <property type="component" value="Unassembled WGS sequence"/>
</dbReference>
<evidence type="ECO:0000256" key="1">
    <source>
        <dbReference type="SAM" id="MobiDB-lite"/>
    </source>
</evidence>
<comment type="caution">
    <text evidence="3">The sequence shown here is derived from an EMBL/GenBank/DDBJ whole genome shotgun (WGS) entry which is preliminary data.</text>
</comment>
<keyword evidence="2" id="KW-0812">Transmembrane</keyword>
<dbReference type="OMA" id="PFFYLAY"/>
<dbReference type="GO" id="GO:1902600">
    <property type="term" value="P:proton transmembrane transport"/>
    <property type="evidence" value="ECO:0007669"/>
    <property type="project" value="TreeGrafter"/>
</dbReference>
<sequence>MKLYAVPLRNVSSKKIFFYAAPSKTLAADINPSVQDRVINKASSTWLKFEDAKSGWKKHLVGWGNKMIDRIDYREHALKSVMPQSSYDRYYPGAAAARQSVVLNHPSKIAKEEVLQQLQVLADEGYPRHRQKMILSLILAPLMAPFAIIPVVPNIPFFYVAYRAWSHYRAMSGSAHLQLLLKESRIQPSASKQMDELIDAEGHLQLDRVKHMFKAKEPQMTVEIERADAQLAREAQTLEQAAETKPAGTATVVKAVEAAQEQMEEAKEPSAAEVARNKQRQSRIGLHK</sequence>
<dbReference type="RefSeq" id="XP_040727690.1">
    <property type="nucleotide sequence ID" value="XM_040868524.1"/>
</dbReference>
<reference evidence="3 4" key="1">
    <citation type="submission" date="2016-07" db="EMBL/GenBank/DDBJ databases">
        <title>Pervasive Adenine N6-methylation of Active Genes in Fungi.</title>
        <authorList>
            <consortium name="DOE Joint Genome Institute"/>
            <person name="Mondo S.J."/>
            <person name="Dannebaum R.O."/>
            <person name="Kuo R.C."/>
            <person name="Labutti K."/>
            <person name="Haridas S."/>
            <person name="Kuo A."/>
            <person name="Salamov A."/>
            <person name="Ahrendt S.R."/>
            <person name="Lipzen A."/>
            <person name="Sullivan W."/>
            <person name="Andreopoulos W.B."/>
            <person name="Clum A."/>
            <person name="Lindquist E."/>
            <person name="Daum C."/>
            <person name="Ramamoorthy G.K."/>
            <person name="Gryganskyi A."/>
            <person name="Culley D."/>
            <person name="Magnuson J.K."/>
            <person name="James T.Y."/>
            <person name="O'Malley M.A."/>
            <person name="Stajich J.E."/>
            <person name="Spatafora J.W."/>
            <person name="Visel A."/>
            <person name="Grigoriev I.V."/>
        </authorList>
    </citation>
    <scope>NUCLEOTIDE SEQUENCE [LARGE SCALE GENOMIC DNA]</scope>
    <source>
        <strain evidence="3 4">12-1054</strain>
    </source>
</reference>
<proteinExistence type="predicted"/>
<feature type="region of interest" description="Disordered" evidence="1">
    <location>
        <begin position="261"/>
        <end position="288"/>
    </location>
</feature>
<dbReference type="GO" id="GO:0006813">
    <property type="term" value="P:potassium ion transport"/>
    <property type="evidence" value="ECO:0007669"/>
    <property type="project" value="TreeGrafter"/>
</dbReference>
<keyword evidence="2" id="KW-0472">Membrane</keyword>
<evidence type="ECO:0000256" key="2">
    <source>
        <dbReference type="SAM" id="Phobius"/>
    </source>
</evidence>